<dbReference type="InterPro" id="IPR011006">
    <property type="entry name" value="CheY-like_superfamily"/>
</dbReference>
<evidence type="ECO:0000256" key="1">
    <source>
        <dbReference type="ARBA" id="ARBA00022553"/>
    </source>
</evidence>
<dbReference type="CDD" id="cd06170">
    <property type="entry name" value="LuxR_C_like"/>
    <property type="match status" value="1"/>
</dbReference>
<dbReference type="InterPro" id="IPR016032">
    <property type="entry name" value="Sig_transdc_resp-reg_C-effctor"/>
</dbReference>
<sequence length="216" mass="23991">MRVVLVDDHPMFLEGLRNFLTAHGMQVIGTGSDGEEAQMLARTLRPDLLVIDLQMPRCDGLEATRRITAEWPEARIVVLTVSAEETLLFEALKAGASGYLLKNMQADDLFLLLAGLEQGAPPIAPELAQRIDVELARQEADEVAAEARLSPQQRNILILVAQGLTYREVAQEVHLSEAAIKYHMKQILNRLHLANRTEAVAYARRSGMVAERTKTE</sequence>
<dbReference type="GO" id="GO:0006355">
    <property type="term" value="P:regulation of DNA-templated transcription"/>
    <property type="evidence" value="ECO:0007669"/>
    <property type="project" value="InterPro"/>
</dbReference>
<dbReference type="PROSITE" id="PS50110">
    <property type="entry name" value="RESPONSE_REGULATORY"/>
    <property type="match status" value="1"/>
</dbReference>
<dbReference type="PRINTS" id="PR00038">
    <property type="entry name" value="HTHLUXR"/>
</dbReference>
<dbReference type="InterPro" id="IPR000792">
    <property type="entry name" value="Tscrpt_reg_LuxR_C"/>
</dbReference>
<evidence type="ECO:0000259" key="5">
    <source>
        <dbReference type="PROSITE" id="PS50110"/>
    </source>
</evidence>
<dbReference type="SMART" id="SM00421">
    <property type="entry name" value="HTH_LUXR"/>
    <property type="match status" value="1"/>
</dbReference>
<evidence type="ECO:0000256" key="3">
    <source>
        <dbReference type="PROSITE-ProRule" id="PRU00169"/>
    </source>
</evidence>
<keyword evidence="2" id="KW-0238">DNA-binding</keyword>
<feature type="domain" description="Response regulatory" evidence="5">
    <location>
        <begin position="2"/>
        <end position="117"/>
    </location>
</feature>
<dbReference type="GO" id="GO:0000160">
    <property type="term" value="P:phosphorelay signal transduction system"/>
    <property type="evidence" value="ECO:0007669"/>
    <property type="project" value="InterPro"/>
</dbReference>
<dbReference type="Proteomes" id="UP000220922">
    <property type="component" value="Unassembled WGS sequence"/>
</dbReference>
<comment type="caution">
    <text evidence="6">The sequence shown here is derived from an EMBL/GenBank/DDBJ whole genome shotgun (WGS) entry which is preliminary data.</text>
</comment>
<dbReference type="Gene3D" id="3.40.50.2300">
    <property type="match status" value="1"/>
</dbReference>
<evidence type="ECO:0008006" key="8">
    <source>
        <dbReference type="Google" id="ProtNLM"/>
    </source>
</evidence>
<feature type="modified residue" description="4-aspartylphosphate" evidence="3">
    <location>
        <position position="52"/>
    </location>
</feature>
<dbReference type="SUPFAM" id="SSF46894">
    <property type="entry name" value="C-terminal effector domain of the bipartite response regulators"/>
    <property type="match status" value="1"/>
</dbReference>
<reference evidence="6 7" key="1">
    <citation type="submission" date="2016-05" db="EMBL/GenBank/DDBJ databases">
        <authorList>
            <person name="Lavstsen T."/>
            <person name="Jespersen J.S."/>
        </authorList>
    </citation>
    <scope>NUCLEOTIDE SEQUENCE [LARGE SCALE GENOMIC DNA]</scope>
    <source>
        <strain evidence="6 7">B7-9</strain>
    </source>
</reference>
<organism evidence="6 7">
    <name type="scientific">Candidatus Chloroploca asiatica</name>
    <dbReference type="NCBI Taxonomy" id="1506545"/>
    <lineage>
        <taxon>Bacteria</taxon>
        <taxon>Bacillati</taxon>
        <taxon>Chloroflexota</taxon>
        <taxon>Chloroflexia</taxon>
        <taxon>Chloroflexales</taxon>
        <taxon>Chloroflexineae</taxon>
        <taxon>Oscillochloridaceae</taxon>
        <taxon>Candidatus Chloroploca</taxon>
    </lineage>
</organism>
<dbReference type="AlphaFoldDB" id="A0A2H3KNI5"/>
<evidence type="ECO:0000313" key="7">
    <source>
        <dbReference type="Proteomes" id="UP000220922"/>
    </source>
</evidence>
<dbReference type="Pfam" id="PF00196">
    <property type="entry name" value="GerE"/>
    <property type="match status" value="1"/>
</dbReference>
<evidence type="ECO:0000256" key="2">
    <source>
        <dbReference type="ARBA" id="ARBA00023125"/>
    </source>
</evidence>
<gene>
    <name evidence="6" type="ORF">A9Q02_20420</name>
</gene>
<dbReference type="PANTHER" id="PTHR43214">
    <property type="entry name" value="TWO-COMPONENT RESPONSE REGULATOR"/>
    <property type="match status" value="1"/>
</dbReference>
<name>A0A2H3KNI5_9CHLR</name>
<dbReference type="GO" id="GO:0003677">
    <property type="term" value="F:DNA binding"/>
    <property type="evidence" value="ECO:0007669"/>
    <property type="project" value="UniProtKB-KW"/>
</dbReference>
<proteinExistence type="predicted"/>
<keyword evidence="7" id="KW-1185">Reference proteome</keyword>
<feature type="domain" description="HTH luxR-type" evidence="4">
    <location>
        <begin position="142"/>
        <end position="207"/>
    </location>
</feature>
<evidence type="ECO:0000313" key="6">
    <source>
        <dbReference type="EMBL" id="PDV96706.1"/>
    </source>
</evidence>
<keyword evidence="1 3" id="KW-0597">Phosphoprotein</keyword>
<dbReference type="EMBL" id="LYXE01000183">
    <property type="protein sequence ID" value="PDV96706.1"/>
    <property type="molecule type" value="Genomic_DNA"/>
</dbReference>
<dbReference type="InterPro" id="IPR001789">
    <property type="entry name" value="Sig_transdc_resp-reg_receiver"/>
</dbReference>
<dbReference type="CDD" id="cd17535">
    <property type="entry name" value="REC_NarL-like"/>
    <property type="match status" value="1"/>
</dbReference>
<dbReference type="Pfam" id="PF00072">
    <property type="entry name" value="Response_reg"/>
    <property type="match status" value="1"/>
</dbReference>
<protein>
    <recommendedName>
        <fullName evidence="8">DNA-binding response regulator</fullName>
    </recommendedName>
</protein>
<dbReference type="InterPro" id="IPR039420">
    <property type="entry name" value="WalR-like"/>
</dbReference>
<accession>A0A2H3KNI5</accession>
<dbReference type="SUPFAM" id="SSF52172">
    <property type="entry name" value="CheY-like"/>
    <property type="match status" value="1"/>
</dbReference>
<evidence type="ECO:0000259" key="4">
    <source>
        <dbReference type="PROSITE" id="PS50043"/>
    </source>
</evidence>
<dbReference type="InterPro" id="IPR058245">
    <property type="entry name" value="NreC/VraR/RcsB-like_REC"/>
</dbReference>
<dbReference type="PROSITE" id="PS50043">
    <property type="entry name" value="HTH_LUXR_2"/>
    <property type="match status" value="1"/>
</dbReference>
<dbReference type="SMART" id="SM00448">
    <property type="entry name" value="REC"/>
    <property type="match status" value="1"/>
</dbReference>